<gene>
    <name evidence="3" type="ORF">FSP39_007300</name>
</gene>
<dbReference type="GO" id="GO:0005737">
    <property type="term" value="C:cytoplasm"/>
    <property type="evidence" value="ECO:0007669"/>
    <property type="project" value="TreeGrafter"/>
</dbReference>
<evidence type="ECO:0000313" key="3">
    <source>
        <dbReference type="EMBL" id="KAK3089881.1"/>
    </source>
</evidence>
<accession>A0AA88Y5I0</accession>
<name>A0AA88Y5I0_PINIB</name>
<dbReference type="SMART" id="SM01017">
    <property type="entry name" value="Arrestin_C"/>
    <property type="match status" value="1"/>
</dbReference>
<dbReference type="InterPro" id="IPR050357">
    <property type="entry name" value="Arrestin_domain-protein"/>
</dbReference>
<dbReference type="Gene3D" id="2.60.40.640">
    <property type="match status" value="1"/>
</dbReference>
<comment type="caution">
    <text evidence="3">The sequence shown here is derived from an EMBL/GenBank/DDBJ whole genome shotgun (WGS) entry which is preliminary data.</text>
</comment>
<evidence type="ECO:0000256" key="1">
    <source>
        <dbReference type="SAM" id="MobiDB-lite"/>
    </source>
</evidence>
<reference evidence="3" key="1">
    <citation type="submission" date="2019-08" db="EMBL/GenBank/DDBJ databases">
        <title>The improved chromosome-level genome for the pearl oyster Pinctada fucata martensii using PacBio sequencing and Hi-C.</title>
        <authorList>
            <person name="Zheng Z."/>
        </authorList>
    </citation>
    <scope>NUCLEOTIDE SEQUENCE</scope>
    <source>
        <strain evidence="3">ZZ-2019</strain>
        <tissue evidence="3">Adductor muscle</tissue>
    </source>
</reference>
<evidence type="ECO:0000259" key="2">
    <source>
        <dbReference type="SMART" id="SM01017"/>
    </source>
</evidence>
<organism evidence="3 4">
    <name type="scientific">Pinctada imbricata</name>
    <name type="common">Atlantic pearl-oyster</name>
    <name type="synonym">Pinctada martensii</name>
    <dbReference type="NCBI Taxonomy" id="66713"/>
    <lineage>
        <taxon>Eukaryota</taxon>
        <taxon>Metazoa</taxon>
        <taxon>Spiralia</taxon>
        <taxon>Lophotrochozoa</taxon>
        <taxon>Mollusca</taxon>
        <taxon>Bivalvia</taxon>
        <taxon>Autobranchia</taxon>
        <taxon>Pteriomorphia</taxon>
        <taxon>Pterioida</taxon>
        <taxon>Pterioidea</taxon>
        <taxon>Pteriidae</taxon>
        <taxon>Pinctada</taxon>
    </lineage>
</organism>
<dbReference type="Proteomes" id="UP001186944">
    <property type="component" value="Unassembled WGS sequence"/>
</dbReference>
<dbReference type="InterPro" id="IPR011022">
    <property type="entry name" value="Arrestin_C-like"/>
</dbReference>
<dbReference type="EMBL" id="VSWD01000010">
    <property type="protein sequence ID" value="KAK3089881.1"/>
    <property type="molecule type" value="Genomic_DNA"/>
</dbReference>
<proteinExistence type="predicted"/>
<keyword evidence="4" id="KW-1185">Reference proteome</keyword>
<dbReference type="InterPro" id="IPR014756">
    <property type="entry name" value="Ig_E-set"/>
</dbReference>
<feature type="domain" description="Arrestin C-terminal-like" evidence="2">
    <location>
        <begin position="47"/>
        <end position="183"/>
    </location>
</feature>
<dbReference type="AlphaFoldDB" id="A0AA88Y5I0"/>
<dbReference type="Pfam" id="PF02752">
    <property type="entry name" value="Arrestin_C"/>
    <property type="match status" value="1"/>
</dbReference>
<dbReference type="GO" id="GO:0015031">
    <property type="term" value="P:protein transport"/>
    <property type="evidence" value="ECO:0007669"/>
    <property type="project" value="TreeGrafter"/>
</dbReference>
<dbReference type="InterPro" id="IPR014752">
    <property type="entry name" value="Arrestin-like_C"/>
</dbReference>
<sequence>MDIPYSSSPQGKKYFTIIGPHIDCMDERFLSPTRATDKRYSCCFCCTKGPVTLEAVLERSAYCCGENIRLRSQVQNGSDQQVWITCKLVQNVEFFINKGVLGLCKEVCHRVWEYQGDNVPAHHTEKIDNLQQYLQVPVMPPTLSTDVCSVIQIYYTLKVCLSMEKSGDALELQFPLTIATTPFRIPNAPYPILQYDAAVCYVEGGMYVSSEFQLGQVYMGDEEDTDDIILYRPVYVCVPHERLQVTNVAKKASRSDGQMRYTSHEANEVIEEADEETEEVSVEVISVQKEDSIEVKEISSSPRGSPCAEKDDKI</sequence>
<dbReference type="PANTHER" id="PTHR11188:SF144">
    <property type="entry name" value="ARRESTIN C-TERMINAL-LIKE DOMAIN-CONTAINING PROTEIN"/>
    <property type="match status" value="1"/>
</dbReference>
<dbReference type="PANTHER" id="PTHR11188">
    <property type="entry name" value="ARRESTIN DOMAIN CONTAINING PROTEIN"/>
    <property type="match status" value="1"/>
</dbReference>
<protein>
    <recommendedName>
        <fullName evidence="2">Arrestin C-terminal-like domain-containing protein</fullName>
    </recommendedName>
</protein>
<dbReference type="SUPFAM" id="SSF81296">
    <property type="entry name" value="E set domains"/>
    <property type="match status" value="1"/>
</dbReference>
<feature type="region of interest" description="Disordered" evidence="1">
    <location>
        <begin position="293"/>
        <end position="314"/>
    </location>
</feature>
<evidence type="ECO:0000313" key="4">
    <source>
        <dbReference type="Proteomes" id="UP001186944"/>
    </source>
</evidence>